<accession>A0A8S5M5H7</accession>
<organism evidence="1">
    <name type="scientific">Podoviridae sp. ctaNW81</name>
    <dbReference type="NCBI Taxonomy" id="2826562"/>
    <lineage>
        <taxon>Viruses</taxon>
        <taxon>Duplodnaviria</taxon>
        <taxon>Heunggongvirae</taxon>
        <taxon>Uroviricota</taxon>
        <taxon>Caudoviricetes</taxon>
    </lineage>
</organism>
<name>A0A8S5M5H7_9CAUD</name>
<proteinExistence type="predicted"/>
<protein>
    <submittedName>
        <fullName evidence="1">Uncharacterized protein</fullName>
    </submittedName>
</protein>
<evidence type="ECO:0000313" key="1">
    <source>
        <dbReference type="EMBL" id="DAD77470.1"/>
    </source>
</evidence>
<reference evidence="1" key="1">
    <citation type="journal article" date="2021" name="Proc. Natl. Acad. Sci. U.S.A.">
        <title>A Catalog of Tens of Thousands of Viruses from Human Metagenomes Reveals Hidden Associations with Chronic Diseases.</title>
        <authorList>
            <person name="Tisza M.J."/>
            <person name="Buck C.B."/>
        </authorList>
    </citation>
    <scope>NUCLEOTIDE SEQUENCE</scope>
    <source>
        <strain evidence="1">CtaNW81</strain>
    </source>
</reference>
<dbReference type="EMBL" id="BK014826">
    <property type="protein sequence ID" value="DAD77470.1"/>
    <property type="molecule type" value="Genomic_DNA"/>
</dbReference>
<sequence length="79" mass="9263">MTDDDRITLRNTDCLHCKYAYNRHCRIDNMIRLCSTCEHRAKQKNSLGFDCLCVLKPTKIELKTGKCKYFVRADDDDNS</sequence>